<evidence type="ECO:0000313" key="1">
    <source>
        <dbReference type="EMBL" id="URD88437.1"/>
    </source>
</evidence>
<name>A0A9E7F6C6_9LILI</name>
<accession>A0A9E7F6C6</accession>
<sequence length="122" mass="13585">MSALMMTPPPESRLDWRRVERRVESSGLSAVGADVTRLPRLEFRQRMFAARRASRSGLDVATLACRTFGRKTNRSAKQRLVKLMFSAMSGLMIPGIYGVVSNVDVHTQPSQSKLQSLVASNF</sequence>
<organism evidence="1 2">
    <name type="scientific">Musa troglodytarum</name>
    <name type="common">fe'i banana</name>
    <dbReference type="NCBI Taxonomy" id="320322"/>
    <lineage>
        <taxon>Eukaryota</taxon>
        <taxon>Viridiplantae</taxon>
        <taxon>Streptophyta</taxon>
        <taxon>Embryophyta</taxon>
        <taxon>Tracheophyta</taxon>
        <taxon>Spermatophyta</taxon>
        <taxon>Magnoliopsida</taxon>
        <taxon>Liliopsida</taxon>
        <taxon>Zingiberales</taxon>
        <taxon>Musaceae</taxon>
        <taxon>Musa</taxon>
    </lineage>
</organism>
<gene>
    <name evidence="1" type="ORF">MUK42_30047</name>
</gene>
<dbReference type="Proteomes" id="UP001055439">
    <property type="component" value="Chromosome 2"/>
</dbReference>
<proteinExistence type="predicted"/>
<reference evidence="1" key="1">
    <citation type="submission" date="2022-05" db="EMBL/GenBank/DDBJ databases">
        <title>The Musa troglodytarum L. genome provides insights into the mechanism of non-climacteric behaviour and enrichment of carotenoids.</title>
        <authorList>
            <person name="Wang J."/>
        </authorList>
    </citation>
    <scope>NUCLEOTIDE SEQUENCE</scope>
    <source>
        <tissue evidence="1">Leaf</tissue>
    </source>
</reference>
<protein>
    <submittedName>
        <fullName evidence="1">Uncharacterized protein</fullName>
    </submittedName>
</protein>
<evidence type="ECO:0000313" key="2">
    <source>
        <dbReference type="Proteomes" id="UP001055439"/>
    </source>
</evidence>
<keyword evidence="2" id="KW-1185">Reference proteome</keyword>
<dbReference type="AlphaFoldDB" id="A0A9E7F6C6"/>
<dbReference type="EMBL" id="CP097504">
    <property type="protein sequence ID" value="URD88437.1"/>
    <property type="molecule type" value="Genomic_DNA"/>
</dbReference>